<protein>
    <submittedName>
        <fullName evidence="2">Uncharacterized protein</fullName>
    </submittedName>
</protein>
<sequence length="91" mass="9784">MTPKLAQALGLAALLLTGGCEKEKPGMPPDTTVPNPPATAENSQAQPRLKTLKLYLGAAELTVEIADENHERQAGMMHRTTMPENEGMLFV</sequence>
<dbReference type="Pfam" id="PF02643">
    <property type="entry name" value="DUF192"/>
    <property type="match status" value="1"/>
</dbReference>
<accession>A0A383AJU0</accession>
<dbReference type="PROSITE" id="PS51257">
    <property type="entry name" value="PROKAR_LIPOPROTEIN"/>
    <property type="match status" value="1"/>
</dbReference>
<name>A0A383AJU0_9ZZZZ</name>
<dbReference type="InterPro" id="IPR003795">
    <property type="entry name" value="DUF192"/>
</dbReference>
<dbReference type="EMBL" id="UINC01192748">
    <property type="protein sequence ID" value="SVE08042.1"/>
    <property type="molecule type" value="Genomic_DNA"/>
</dbReference>
<organism evidence="2">
    <name type="scientific">marine metagenome</name>
    <dbReference type="NCBI Taxonomy" id="408172"/>
    <lineage>
        <taxon>unclassified sequences</taxon>
        <taxon>metagenomes</taxon>
        <taxon>ecological metagenomes</taxon>
    </lineage>
</organism>
<dbReference type="AlphaFoldDB" id="A0A383AJU0"/>
<reference evidence="2" key="1">
    <citation type="submission" date="2018-05" db="EMBL/GenBank/DDBJ databases">
        <authorList>
            <person name="Lanie J.A."/>
            <person name="Ng W.-L."/>
            <person name="Kazmierczak K.M."/>
            <person name="Andrzejewski T.M."/>
            <person name="Davidsen T.M."/>
            <person name="Wayne K.J."/>
            <person name="Tettelin H."/>
            <person name="Glass J.I."/>
            <person name="Rusch D."/>
            <person name="Podicherti R."/>
            <person name="Tsui H.-C.T."/>
            <person name="Winkler M.E."/>
        </authorList>
    </citation>
    <scope>NUCLEOTIDE SEQUENCE</scope>
</reference>
<evidence type="ECO:0000256" key="1">
    <source>
        <dbReference type="SAM" id="MobiDB-lite"/>
    </source>
</evidence>
<dbReference type="InterPro" id="IPR038695">
    <property type="entry name" value="Saro_0823-like_sf"/>
</dbReference>
<feature type="region of interest" description="Disordered" evidence="1">
    <location>
        <begin position="20"/>
        <end position="45"/>
    </location>
</feature>
<evidence type="ECO:0000313" key="2">
    <source>
        <dbReference type="EMBL" id="SVE08042.1"/>
    </source>
</evidence>
<feature type="non-terminal residue" evidence="2">
    <location>
        <position position="91"/>
    </location>
</feature>
<proteinExistence type="predicted"/>
<dbReference type="Gene3D" id="2.60.120.1140">
    <property type="entry name" value="Protein of unknown function DUF192"/>
    <property type="match status" value="1"/>
</dbReference>
<gene>
    <name evidence="2" type="ORF">METZ01_LOCUS460896</name>
</gene>